<evidence type="ECO:0000259" key="1">
    <source>
        <dbReference type="PROSITE" id="PS51782"/>
    </source>
</evidence>
<dbReference type="PANTHER" id="PTHR33734:SF22">
    <property type="entry name" value="MEMBRANE-BOUND LYTIC MUREIN TRANSGLYCOSYLASE D"/>
    <property type="match status" value="1"/>
</dbReference>
<dbReference type="PANTHER" id="PTHR33734">
    <property type="entry name" value="LYSM DOMAIN-CONTAINING GPI-ANCHORED PROTEIN 2"/>
    <property type="match status" value="1"/>
</dbReference>
<dbReference type="InterPro" id="IPR036779">
    <property type="entry name" value="LysM_dom_sf"/>
</dbReference>
<dbReference type="EMBL" id="QPJS01000002">
    <property type="protein sequence ID" value="RCX03968.1"/>
    <property type="molecule type" value="Genomic_DNA"/>
</dbReference>
<reference evidence="2 3" key="1">
    <citation type="submission" date="2018-07" db="EMBL/GenBank/DDBJ databases">
        <title>Genomic Encyclopedia of Type Strains, Phase IV (KMG-IV): sequencing the most valuable type-strain genomes for metagenomic binning, comparative biology and taxonomic classification.</title>
        <authorList>
            <person name="Goeker M."/>
        </authorList>
    </citation>
    <scope>NUCLEOTIDE SEQUENCE [LARGE SCALE GENOMIC DNA]</scope>
    <source>
        <strain evidence="2 3">DSM 21410</strain>
    </source>
</reference>
<dbReference type="SMART" id="SM00257">
    <property type="entry name" value="LysM"/>
    <property type="match status" value="1"/>
</dbReference>
<dbReference type="CDD" id="cd00118">
    <property type="entry name" value="LysM"/>
    <property type="match status" value="1"/>
</dbReference>
<feature type="domain" description="LysM" evidence="1">
    <location>
        <begin position="295"/>
        <end position="338"/>
    </location>
</feature>
<keyword evidence="3" id="KW-1185">Reference proteome</keyword>
<dbReference type="PROSITE" id="PS51782">
    <property type="entry name" value="LYSM"/>
    <property type="match status" value="1"/>
</dbReference>
<organism evidence="2 3">
    <name type="scientific">Schleiferia thermophila</name>
    <dbReference type="NCBI Taxonomy" id="884107"/>
    <lineage>
        <taxon>Bacteria</taxon>
        <taxon>Pseudomonadati</taxon>
        <taxon>Bacteroidota</taxon>
        <taxon>Flavobacteriia</taxon>
        <taxon>Flavobacteriales</taxon>
        <taxon>Schleiferiaceae</taxon>
        <taxon>Schleiferia</taxon>
    </lineage>
</organism>
<accession>A0A369A6C4</accession>
<protein>
    <submittedName>
        <fullName evidence="2">LysM domain-containing protein</fullName>
    </submittedName>
</protein>
<dbReference type="SUPFAM" id="SSF54106">
    <property type="entry name" value="LysM domain"/>
    <property type="match status" value="1"/>
</dbReference>
<dbReference type="InterPro" id="IPR018392">
    <property type="entry name" value="LysM"/>
</dbReference>
<dbReference type="GO" id="GO:0008932">
    <property type="term" value="F:lytic endotransglycosylase activity"/>
    <property type="evidence" value="ECO:0007669"/>
    <property type="project" value="TreeGrafter"/>
</dbReference>
<name>A0A369A6C4_9FLAO</name>
<dbReference type="AlphaFoldDB" id="A0A369A6C4"/>
<gene>
    <name evidence="2" type="ORF">DES35_102427</name>
</gene>
<dbReference type="Proteomes" id="UP000253517">
    <property type="component" value="Unassembled WGS sequence"/>
</dbReference>
<comment type="caution">
    <text evidence="2">The sequence shown here is derived from an EMBL/GenBank/DDBJ whole genome shotgun (WGS) entry which is preliminary data.</text>
</comment>
<dbReference type="Gene3D" id="3.10.350.10">
    <property type="entry name" value="LysM domain"/>
    <property type="match status" value="1"/>
</dbReference>
<proteinExistence type="predicted"/>
<evidence type="ECO:0000313" key="3">
    <source>
        <dbReference type="Proteomes" id="UP000253517"/>
    </source>
</evidence>
<dbReference type="Pfam" id="PF01476">
    <property type="entry name" value="LysM"/>
    <property type="match status" value="1"/>
</dbReference>
<sequence length="341" mass="38690">MPLNTKGPGIAKDPGSKRIGLSQILFLPILMSAMFTGSGQDFSRWIEARYAVVYSDVLPTNYAELTAISRELTGLLTRYYKNEYAAGFYRKHSPRQVQAIAFFKAQHRQINDTALALASLLTGFYTHYLDKYDLAGPCKLSILEAIDCQLMLDALVDERRDLIKSLLCLSFKISNPQYLDQKLQQIVFQEEETREVHYDAYTAFQLALRYFSGIEPGAVAKSEVDTVVFPYAFSLEQWIESREELRKTEFLNTSLKTDIVPARFPLLVHLAVHLTKSPTPVEKKMPQPSSTTHSTRYIVRRGDTLTAIARKFGTTVEALKYANQLKSDRITEGQSLVIPQR</sequence>
<evidence type="ECO:0000313" key="2">
    <source>
        <dbReference type="EMBL" id="RCX03968.1"/>
    </source>
</evidence>